<organism evidence="13 14">
    <name type="scientific">Vitreoscilla stercoraria</name>
    <dbReference type="NCBI Taxonomy" id="61"/>
    <lineage>
        <taxon>Bacteria</taxon>
        <taxon>Pseudomonadati</taxon>
        <taxon>Pseudomonadota</taxon>
        <taxon>Betaproteobacteria</taxon>
        <taxon>Neisseriales</taxon>
        <taxon>Neisseriaceae</taxon>
        <taxon>Vitreoscilla</taxon>
    </lineage>
</organism>
<name>A0ABY4EAB5_VITST</name>
<keyword evidence="11" id="KW-0998">Cell outer membrane</keyword>
<dbReference type="SUPFAM" id="SSF89392">
    <property type="entry name" value="Prokaryotic lipoproteins and lipoprotein localization factors"/>
    <property type="match status" value="1"/>
</dbReference>
<evidence type="ECO:0000256" key="5">
    <source>
        <dbReference type="ARBA" id="ARBA00022448"/>
    </source>
</evidence>
<gene>
    <name evidence="13" type="ORF">LVJ81_01195</name>
</gene>
<evidence type="ECO:0000256" key="2">
    <source>
        <dbReference type="ARBA" id="ARBA00009696"/>
    </source>
</evidence>
<dbReference type="CDD" id="cd16326">
    <property type="entry name" value="LolB"/>
    <property type="match status" value="1"/>
</dbReference>
<proteinExistence type="inferred from homology"/>
<keyword evidence="7" id="KW-0653">Protein transport</keyword>
<evidence type="ECO:0000256" key="6">
    <source>
        <dbReference type="ARBA" id="ARBA00022729"/>
    </source>
</evidence>
<keyword evidence="14" id="KW-1185">Reference proteome</keyword>
<evidence type="ECO:0000256" key="7">
    <source>
        <dbReference type="ARBA" id="ARBA00022927"/>
    </source>
</evidence>
<evidence type="ECO:0000313" key="14">
    <source>
        <dbReference type="Proteomes" id="UP000832034"/>
    </source>
</evidence>
<dbReference type="Proteomes" id="UP000832034">
    <property type="component" value="Chromosome"/>
</dbReference>
<evidence type="ECO:0000256" key="8">
    <source>
        <dbReference type="ARBA" id="ARBA00023136"/>
    </source>
</evidence>
<reference evidence="13" key="1">
    <citation type="submission" date="2021-12" db="EMBL/GenBank/DDBJ databases">
        <authorList>
            <person name="Veyrier F.J."/>
        </authorList>
    </citation>
    <scope>NUCLEOTIDE SEQUENCE</scope>
    <source>
        <strain evidence="13">SAG 1488-6</strain>
    </source>
</reference>
<evidence type="ECO:0000313" key="13">
    <source>
        <dbReference type="EMBL" id="UOO92696.1"/>
    </source>
</evidence>
<dbReference type="EMBL" id="CP091512">
    <property type="protein sequence ID" value="UOO92696.1"/>
    <property type="molecule type" value="Genomic_DNA"/>
</dbReference>
<dbReference type="InterPro" id="IPR029046">
    <property type="entry name" value="LolA/LolB/LppX"/>
</dbReference>
<dbReference type="Gene3D" id="2.50.20.10">
    <property type="entry name" value="Lipoprotein localisation LolA/LolB/LppX"/>
    <property type="match status" value="1"/>
</dbReference>
<dbReference type="RefSeq" id="WP_019957019.1">
    <property type="nucleotide sequence ID" value="NZ_CP091512.1"/>
</dbReference>
<accession>A0ABY4EAB5</accession>
<evidence type="ECO:0000256" key="12">
    <source>
        <dbReference type="ARBA" id="ARBA00023288"/>
    </source>
</evidence>
<comment type="subcellular location">
    <subcellularLocation>
        <location evidence="1">Cell outer membrane</location>
        <topology evidence="1">Lipid-anchor</topology>
    </subcellularLocation>
</comment>
<evidence type="ECO:0000256" key="11">
    <source>
        <dbReference type="ARBA" id="ARBA00023237"/>
    </source>
</evidence>
<evidence type="ECO:0000256" key="9">
    <source>
        <dbReference type="ARBA" id="ARBA00023139"/>
    </source>
</evidence>
<evidence type="ECO:0000256" key="10">
    <source>
        <dbReference type="ARBA" id="ARBA00023186"/>
    </source>
</evidence>
<keyword evidence="10" id="KW-0143">Chaperone</keyword>
<dbReference type="InterPro" id="IPR004565">
    <property type="entry name" value="OM_lipoprot_LolB"/>
</dbReference>
<keyword evidence="12 13" id="KW-0449">Lipoprotein</keyword>
<keyword evidence="5" id="KW-0813">Transport</keyword>
<sequence>MNWRFGGVVLASVLLAACQTVPVAKDWHERPENKTSFDASGRLAVKQNDKGSYANFDWSSSGKMQQLDVNTPLGNTVGQLCQDAQGVVAVASDGSRFEAATASELSERLMGFAIPVEALDVWAHGHWHERSPHTVLEDGRLLQDGWVIERQVNEEGQPRLLLLESEQLSIRLLFSQYQSPSTLPDTEVCERSA</sequence>
<reference evidence="13" key="2">
    <citation type="journal article" date="2022" name="Res Sq">
        <title>Evolution of multicellular longitudinally dividing oral cavity symbionts (Neisseriaceae).</title>
        <authorList>
            <person name="Nyongesa S."/>
            <person name="Weber P."/>
            <person name="Bernet E."/>
            <person name="Pullido F."/>
            <person name="Nieckarz M."/>
            <person name="Delaby M."/>
            <person name="Nieves C."/>
            <person name="Viehboeck T."/>
            <person name="Krause N."/>
            <person name="Rivera-Millot A."/>
            <person name="Nakamura A."/>
            <person name="Vischer N."/>
            <person name="VanNieuwenhze M."/>
            <person name="Brun Y."/>
            <person name="Cava F."/>
            <person name="Bulgheresi S."/>
            <person name="Veyrier F."/>
        </authorList>
    </citation>
    <scope>NUCLEOTIDE SEQUENCE</scope>
    <source>
        <strain evidence="13">SAG 1488-6</strain>
    </source>
</reference>
<keyword evidence="8" id="KW-0472">Membrane</keyword>
<keyword evidence="9" id="KW-0564">Palmitate</keyword>
<protein>
    <recommendedName>
        <fullName evidence="4">Outer-membrane lipoprotein LolB</fullName>
    </recommendedName>
</protein>
<comment type="subunit">
    <text evidence="3">Monomer.</text>
</comment>
<keyword evidence="6" id="KW-0732">Signal</keyword>
<dbReference type="PROSITE" id="PS51257">
    <property type="entry name" value="PROKAR_LIPOPROTEIN"/>
    <property type="match status" value="1"/>
</dbReference>
<comment type="similarity">
    <text evidence="2">Belongs to the LolB family.</text>
</comment>
<evidence type="ECO:0000256" key="3">
    <source>
        <dbReference type="ARBA" id="ARBA00011245"/>
    </source>
</evidence>
<dbReference type="Pfam" id="PF03550">
    <property type="entry name" value="LolB"/>
    <property type="match status" value="1"/>
</dbReference>
<evidence type="ECO:0000256" key="1">
    <source>
        <dbReference type="ARBA" id="ARBA00004459"/>
    </source>
</evidence>
<evidence type="ECO:0000256" key="4">
    <source>
        <dbReference type="ARBA" id="ARBA00016202"/>
    </source>
</evidence>